<evidence type="ECO:0000313" key="2">
    <source>
        <dbReference type="EMBL" id="BBF82009.1"/>
    </source>
</evidence>
<dbReference type="OrthoDB" id="7211066at2"/>
<evidence type="ECO:0000256" key="1">
    <source>
        <dbReference type="SAM" id="SignalP"/>
    </source>
</evidence>
<dbReference type="EMBL" id="AP018828">
    <property type="protein sequence ID" value="BBF82009.1"/>
    <property type="molecule type" value="Genomic_DNA"/>
</dbReference>
<evidence type="ECO:0000313" key="3">
    <source>
        <dbReference type="Proteomes" id="UP000278756"/>
    </source>
</evidence>
<reference evidence="3" key="2">
    <citation type="journal article" date="2017" name="Plant Physiol. Biochem.">
        <title>Differential oxidative and antioxidative response of duckweed Lemna minor toward plant growth promoting/inhibiting bacteria.</title>
        <authorList>
            <person name="Ishizawa H."/>
            <person name="Kuroda M."/>
            <person name="Morikawa M."/>
            <person name="Ike M."/>
        </authorList>
    </citation>
    <scope>NUCLEOTIDE SEQUENCE [LARGE SCALE GENOMIC DNA]</scope>
    <source>
        <strain evidence="3">M6</strain>
    </source>
</reference>
<proteinExistence type="predicted"/>
<feature type="signal peptide" evidence="1">
    <location>
        <begin position="1"/>
        <end position="24"/>
    </location>
</feature>
<dbReference type="AlphaFoldDB" id="A0A3G9GBM6"/>
<sequence length="237" mass="25255">MKMWRIASAIGGIACLFGPLSACASKPDKVQIVESHPVEAADPKTKNDPTFTQTMRKSASDVGDGFGDAITAPLVDLNLKRKEIPPVLMRASKNTYDLANLENCESIAGEVALLDQALGPDFDEPPPPEGTMTSRGGKMASDATLTAVRSAATDVLPMRGLIRKVTGAEKHQKAMDRAIAAGNVRRAYLKGIGMNKNCAPPAAPSWFVPKQARVTVEEVVEPTPAAAPTPRKINKRK</sequence>
<dbReference type="Proteomes" id="UP000278756">
    <property type="component" value="Chromosome 2"/>
</dbReference>
<reference evidence="3" key="1">
    <citation type="journal article" date="2017" name="Biotechnol. Biofuels">
        <title>Evaluation of environmental bacterial communities as a factor affecting the growth of duckweed Lemna minor.</title>
        <authorList>
            <person name="Ishizawa H."/>
            <person name="Kuroda M."/>
            <person name="Morikawa M."/>
            <person name="Ike M."/>
        </authorList>
    </citation>
    <scope>NUCLEOTIDE SEQUENCE [LARGE SCALE GENOMIC DNA]</scope>
    <source>
        <strain evidence="3">M6</strain>
    </source>
</reference>
<evidence type="ECO:0008006" key="4">
    <source>
        <dbReference type="Google" id="ProtNLM"/>
    </source>
</evidence>
<gene>
    <name evidence="2" type="ORF">EM6_2629</name>
</gene>
<name>A0A3G9GBM6_9CAUL</name>
<dbReference type="RefSeq" id="WP_126423638.1">
    <property type="nucleotide sequence ID" value="NZ_AP018828.1"/>
</dbReference>
<protein>
    <recommendedName>
        <fullName evidence="4">Lipoprotein</fullName>
    </recommendedName>
</protein>
<accession>A0A3G9GBM6</accession>
<organism evidence="2 3">
    <name type="scientific">Asticcacaulis excentricus</name>
    <dbReference type="NCBI Taxonomy" id="78587"/>
    <lineage>
        <taxon>Bacteria</taxon>
        <taxon>Pseudomonadati</taxon>
        <taxon>Pseudomonadota</taxon>
        <taxon>Alphaproteobacteria</taxon>
        <taxon>Caulobacterales</taxon>
        <taxon>Caulobacteraceae</taxon>
        <taxon>Asticcacaulis</taxon>
    </lineage>
</organism>
<feature type="chain" id="PRO_5018083267" description="Lipoprotein" evidence="1">
    <location>
        <begin position="25"/>
        <end position="237"/>
    </location>
</feature>
<keyword evidence="1" id="KW-0732">Signal</keyword>